<organism evidence="1 2">
    <name type="scientific">Chryseobacterium contaminans</name>
    <dbReference type="NCBI Taxonomy" id="1423959"/>
    <lineage>
        <taxon>Bacteria</taxon>
        <taxon>Pseudomonadati</taxon>
        <taxon>Bacteroidota</taxon>
        <taxon>Flavobacteriia</taxon>
        <taxon>Flavobacteriales</taxon>
        <taxon>Weeksellaceae</taxon>
        <taxon>Chryseobacterium group</taxon>
        <taxon>Chryseobacterium</taxon>
    </lineage>
</organism>
<name>A0A1M6VN42_9FLAO</name>
<proteinExistence type="predicted"/>
<reference evidence="1 2" key="1">
    <citation type="submission" date="2016-11" db="EMBL/GenBank/DDBJ databases">
        <authorList>
            <person name="Jaros S."/>
            <person name="Januszkiewicz K."/>
            <person name="Wedrychowicz H."/>
        </authorList>
    </citation>
    <scope>NUCLEOTIDE SEQUENCE [LARGE SCALE GENOMIC DNA]</scope>
    <source>
        <strain evidence="1 2">DSM 27621</strain>
    </source>
</reference>
<dbReference type="RefSeq" id="WP_262487180.1">
    <property type="nucleotide sequence ID" value="NZ_FRBM01000001.1"/>
</dbReference>
<evidence type="ECO:0000313" key="1">
    <source>
        <dbReference type="EMBL" id="SHK82918.1"/>
    </source>
</evidence>
<evidence type="ECO:0000313" key="2">
    <source>
        <dbReference type="Proteomes" id="UP000184069"/>
    </source>
</evidence>
<dbReference type="AlphaFoldDB" id="A0A1M6VN42"/>
<protein>
    <submittedName>
        <fullName evidence="1">Uncharacterized protein</fullName>
    </submittedName>
</protein>
<dbReference type="EMBL" id="FRBM01000001">
    <property type="protein sequence ID" value="SHK82918.1"/>
    <property type="molecule type" value="Genomic_DNA"/>
</dbReference>
<dbReference type="Proteomes" id="UP000184069">
    <property type="component" value="Unassembled WGS sequence"/>
</dbReference>
<sequence length="42" mass="4953">MMEIFEKDGKTYKKIFTKSIKKNGKTIYHPKGGVYVFIIEIK</sequence>
<accession>A0A1M6VN42</accession>
<gene>
    <name evidence="1" type="ORF">SAMN05444407_101288</name>
</gene>